<evidence type="ECO:0000259" key="9">
    <source>
        <dbReference type="Pfam" id="PF01764"/>
    </source>
</evidence>
<sequence>MAIIGVKCRKKSMISPFAPTVSPESDNSSELATVWREIQGSNNWENLLDPLDPILRDEIARYGEFVNACYKAFDLNPNSKRYLNCKYGKKNMLTQVGLSNSGYEVTKYIYATPDVTIPIQNESSCGRWIGYVAVASDREVQRLGRRDIVITFRGTVTNPEWMSNFMSSLHSCPARPHNPRPHVMVESGFLSLYTSDESDCKFGLGSCREQLLSEISRILYKYKGEELSITLAGHSMGSSLALLLAYDIAELGLNKVDISMPKIPITVFSFGGPRVGNLSFKERCEELEVKILRVVNVNDPITKLPGVFINENFKVLGMLNPVCVHDLETYISILRPPKRQEEATQETIGFNFIEKARELLFQAHNFDPSPWRNAAANMVNLMQSQRT</sequence>
<feature type="domain" description="Fungal lipase-type" evidence="9">
    <location>
        <begin position="149"/>
        <end position="307"/>
    </location>
</feature>
<dbReference type="PANTHER" id="PTHR31403">
    <property type="entry name" value="PHOSPHOLIPASE A1-IBETA2, CHLOROPLASTIC"/>
    <property type="match status" value="1"/>
</dbReference>
<evidence type="ECO:0000256" key="7">
    <source>
        <dbReference type="ARBA" id="ARBA00022963"/>
    </source>
</evidence>
<gene>
    <name evidence="10" type="ORF">RJ641_004711</name>
</gene>
<evidence type="ECO:0000313" key="11">
    <source>
        <dbReference type="Proteomes" id="UP001370490"/>
    </source>
</evidence>
<dbReference type="GO" id="GO:0047714">
    <property type="term" value="F:galactolipase activity"/>
    <property type="evidence" value="ECO:0007669"/>
    <property type="project" value="UniProtKB-ARBA"/>
</dbReference>
<evidence type="ECO:0000256" key="5">
    <source>
        <dbReference type="ARBA" id="ARBA00022801"/>
    </source>
</evidence>
<name>A0AAN8ZAC8_9MAGN</name>
<keyword evidence="7" id="KW-0442">Lipid degradation</keyword>
<evidence type="ECO:0000256" key="4">
    <source>
        <dbReference type="ARBA" id="ARBA00022640"/>
    </source>
</evidence>
<proteinExistence type="inferred from homology"/>
<dbReference type="CDD" id="cd00519">
    <property type="entry name" value="Lipase_3"/>
    <property type="match status" value="1"/>
</dbReference>
<dbReference type="Pfam" id="PF01764">
    <property type="entry name" value="Lipase_3"/>
    <property type="match status" value="1"/>
</dbReference>
<dbReference type="SUPFAM" id="SSF53474">
    <property type="entry name" value="alpha/beta-Hydrolases"/>
    <property type="match status" value="1"/>
</dbReference>
<evidence type="ECO:0000256" key="1">
    <source>
        <dbReference type="ARBA" id="ARBA00004229"/>
    </source>
</evidence>
<keyword evidence="5" id="KW-0378">Hydrolase</keyword>
<keyword evidence="3" id="KW-0150">Chloroplast</keyword>
<dbReference type="InterPro" id="IPR002921">
    <property type="entry name" value="Fungal_lipase-type"/>
</dbReference>
<keyword evidence="4" id="KW-0934">Plastid</keyword>
<comment type="caution">
    <text evidence="10">The sequence shown here is derived from an EMBL/GenBank/DDBJ whole genome shotgun (WGS) entry which is preliminary data.</text>
</comment>
<comment type="subcellular location">
    <subcellularLocation>
        <location evidence="1">Plastid</location>
        <location evidence="1">Chloroplast</location>
    </subcellularLocation>
</comment>
<keyword evidence="11" id="KW-1185">Reference proteome</keyword>
<dbReference type="Proteomes" id="UP001370490">
    <property type="component" value="Unassembled WGS sequence"/>
</dbReference>
<protein>
    <submittedName>
        <fullName evidence="10">Fungal lipase-like domain</fullName>
    </submittedName>
</protein>
<dbReference type="GO" id="GO:0009507">
    <property type="term" value="C:chloroplast"/>
    <property type="evidence" value="ECO:0007669"/>
    <property type="project" value="UniProtKB-SubCell"/>
</dbReference>
<dbReference type="AlphaFoldDB" id="A0AAN8ZAC8"/>
<dbReference type="GO" id="GO:0009695">
    <property type="term" value="P:jasmonic acid biosynthetic process"/>
    <property type="evidence" value="ECO:0007669"/>
    <property type="project" value="TreeGrafter"/>
</dbReference>
<evidence type="ECO:0000256" key="6">
    <source>
        <dbReference type="ARBA" id="ARBA00022946"/>
    </source>
</evidence>
<dbReference type="EMBL" id="JBAMMX010000012">
    <property type="protein sequence ID" value="KAK6930617.1"/>
    <property type="molecule type" value="Genomic_DNA"/>
</dbReference>
<comment type="similarity">
    <text evidence="2">Belongs to the AB hydrolase superfamily. Lipase family.</text>
</comment>
<dbReference type="GO" id="GO:0016042">
    <property type="term" value="P:lipid catabolic process"/>
    <property type="evidence" value="ECO:0007669"/>
    <property type="project" value="UniProtKB-KW"/>
</dbReference>
<evidence type="ECO:0000256" key="2">
    <source>
        <dbReference type="ARBA" id="ARBA00010701"/>
    </source>
</evidence>
<evidence type="ECO:0000313" key="10">
    <source>
        <dbReference type="EMBL" id="KAK6930617.1"/>
    </source>
</evidence>
<dbReference type="GO" id="GO:0008970">
    <property type="term" value="F:phospholipase A1 activity"/>
    <property type="evidence" value="ECO:0007669"/>
    <property type="project" value="UniProtKB-ARBA"/>
</dbReference>
<accession>A0AAN8ZAC8</accession>
<keyword evidence="6" id="KW-0809">Transit peptide</keyword>
<keyword evidence="8" id="KW-0443">Lipid metabolism</keyword>
<evidence type="ECO:0000256" key="8">
    <source>
        <dbReference type="ARBA" id="ARBA00023098"/>
    </source>
</evidence>
<dbReference type="Gene3D" id="3.40.50.1820">
    <property type="entry name" value="alpha/beta hydrolase"/>
    <property type="match status" value="1"/>
</dbReference>
<evidence type="ECO:0000256" key="3">
    <source>
        <dbReference type="ARBA" id="ARBA00022528"/>
    </source>
</evidence>
<dbReference type="PANTHER" id="PTHR31403:SF4">
    <property type="entry name" value="PHOSPHOLIPASE A1-IALPHA2, CHLOROPLASTIC"/>
    <property type="match status" value="1"/>
</dbReference>
<organism evidence="10 11">
    <name type="scientific">Dillenia turbinata</name>
    <dbReference type="NCBI Taxonomy" id="194707"/>
    <lineage>
        <taxon>Eukaryota</taxon>
        <taxon>Viridiplantae</taxon>
        <taxon>Streptophyta</taxon>
        <taxon>Embryophyta</taxon>
        <taxon>Tracheophyta</taxon>
        <taxon>Spermatophyta</taxon>
        <taxon>Magnoliopsida</taxon>
        <taxon>eudicotyledons</taxon>
        <taxon>Gunneridae</taxon>
        <taxon>Pentapetalae</taxon>
        <taxon>Dilleniales</taxon>
        <taxon>Dilleniaceae</taxon>
        <taxon>Dillenia</taxon>
    </lineage>
</organism>
<dbReference type="InterPro" id="IPR029058">
    <property type="entry name" value="AB_hydrolase_fold"/>
</dbReference>
<reference evidence="10 11" key="1">
    <citation type="submission" date="2023-12" db="EMBL/GenBank/DDBJ databases">
        <title>A high-quality genome assembly for Dillenia turbinata (Dilleniales).</title>
        <authorList>
            <person name="Chanderbali A."/>
        </authorList>
    </citation>
    <scope>NUCLEOTIDE SEQUENCE [LARGE SCALE GENOMIC DNA]</scope>
    <source>
        <strain evidence="10">LSX21</strain>
        <tissue evidence="10">Leaf</tissue>
    </source>
</reference>